<protein>
    <submittedName>
        <fullName evidence="4">Tetratricopeptide repeat protein TPR_2</fullName>
    </submittedName>
</protein>
<sequence length="533" mass="60736">MGFQFIGYRGFKLGVFTITSLIFVLIFNSKTIALTAQEINRISQPITVLIEGVNSGSGVIIAKNNNTYSVLTANHVVKTPDEYTVITVDGEQYPIDYNQVIKLPGIDLAILSFTSDKIYSIAHLADYDYERKAQYIFISGWPDSKLPFADRRRLFTAGVLMGEAEKATLIKEPFTRGYDLFYTNRTQVGMSGSPILDTEGRVIGIHGKSEGQIFENPEFGSVSRVTLGYSAGIPIQKFLQSGIGLNLNITRQPPSPLKATELQSINQVLKAPELGGESTALEWSNRGNQFYRLEQWYEALNAFDQALAIQSNFYPAWYGRGNTLAQLKQYSEAIEAYSRTTQIQPDFYLAWREKGKVLIKLQQYEDALSAWNIAIKIKPDDYQIWYLRGNLLMNHLKQYEQAIKSYEQVVNLKPDFVEAWTNRGMAYEQLKNYEEAILSFDQALKLDKQQEKVWQLRGEILLKLQLYSQALNSAEKALALNSENPQLWILKAQILAKMKEYQQARTSALTALRFKPRDQEILNFIRSLNSPRR</sequence>
<dbReference type="SUPFAM" id="SSF48452">
    <property type="entry name" value="TPR-like"/>
    <property type="match status" value="1"/>
</dbReference>
<dbReference type="Gene3D" id="1.25.40.10">
    <property type="entry name" value="Tetratricopeptide repeat domain"/>
    <property type="match status" value="3"/>
</dbReference>
<dbReference type="PROSITE" id="PS50293">
    <property type="entry name" value="TPR_REGION"/>
    <property type="match status" value="1"/>
</dbReference>
<dbReference type="Pfam" id="PF14559">
    <property type="entry name" value="TPR_19"/>
    <property type="match status" value="1"/>
</dbReference>
<evidence type="ECO:0000256" key="1">
    <source>
        <dbReference type="ARBA" id="ARBA00022737"/>
    </source>
</evidence>
<evidence type="ECO:0000256" key="3">
    <source>
        <dbReference type="PROSITE-ProRule" id="PRU00339"/>
    </source>
</evidence>
<dbReference type="PANTHER" id="PTHR44858:SF1">
    <property type="entry name" value="UDP-N-ACETYLGLUCOSAMINE--PEPTIDE N-ACETYLGLUCOSAMINYLTRANSFERASE SPINDLY-RELATED"/>
    <property type="match status" value="1"/>
</dbReference>
<dbReference type="STRING" id="671072.PL9214290458"/>
<dbReference type="AlphaFoldDB" id="A0A1J1LE42"/>
<evidence type="ECO:0000313" key="5">
    <source>
        <dbReference type="Proteomes" id="UP000184315"/>
    </source>
</evidence>
<dbReference type="SUPFAM" id="SSF50494">
    <property type="entry name" value="Trypsin-like serine proteases"/>
    <property type="match status" value="1"/>
</dbReference>
<feature type="repeat" description="TPR" evidence="3">
    <location>
        <begin position="451"/>
        <end position="484"/>
    </location>
</feature>
<feature type="repeat" description="TPR" evidence="3">
    <location>
        <begin position="314"/>
        <end position="347"/>
    </location>
</feature>
<dbReference type="Pfam" id="PF13414">
    <property type="entry name" value="TPR_11"/>
    <property type="match status" value="1"/>
</dbReference>
<dbReference type="Gene3D" id="2.40.10.10">
    <property type="entry name" value="Trypsin-like serine proteases"/>
    <property type="match status" value="2"/>
</dbReference>
<gene>
    <name evidence="4" type="ORF">PL9214290458</name>
</gene>
<accession>A0A1J1LE42</accession>
<feature type="repeat" description="TPR" evidence="3">
    <location>
        <begin position="348"/>
        <end position="381"/>
    </location>
</feature>
<dbReference type="SMART" id="SM00028">
    <property type="entry name" value="TPR"/>
    <property type="match status" value="7"/>
</dbReference>
<dbReference type="Pfam" id="PF13365">
    <property type="entry name" value="Trypsin_2"/>
    <property type="match status" value="1"/>
</dbReference>
<dbReference type="InterPro" id="IPR019734">
    <property type="entry name" value="TPR_rpt"/>
</dbReference>
<dbReference type="InterPro" id="IPR050498">
    <property type="entry name" value="Ycf3"/>
</dbReference>
<dbReference type="Pfam" id="PF00515">
    <property type="entry name" value="TPR_1"/>
    <property type="match status" value="2"/>
</dbReference>
<evidence type="ECO:0000256" key="2">
    <source>
        <dbReference type="ARBA" id="ARBA00022803"/>
    </source>
</evidence>
<proteinExistence type="predicted"/>
<name>A0A1J1LE42_9CYAN</name>
<dbReference type="InterPro" id="IPR011990">
    <property type="entry name" value="TPR-like_helical_dom_sf"/>
</dbReference>
<dbReference type="PANTHER" id="PTHR44858">
    <property type="entry name" value="TETRATRICOPEPTIDE REPEAT PROTEIN 6"/>
    <property type="match status" value="1"/>
</dbReference>
<feature type="repeat" description="TPR" evidence="3">
    <location>
        <begin position="383"/>
        <end position="416"/>
    </location>
</feature>
<keyword evidence="1" id="KW-0677">Repeat</keyword>
<dbReference type="Proteomes" id="UP000184315">
    <property type="component" value="Unassembled WGS sequence"/>
</dbReference>
<dbReference type="SUPFAM" id="SSF48439">
    <property type="entry name" value="Protein prenylyltransferase"/>
    <property type="match status" value="1"/>
</dbReference>
<dbReference type="InterPro" id="IPR043504">
    <property type="entry name" value="Peptidase_S1_PA_chymotrypsin"/>
</dbReference>
<dbReference type="RefSeq" id="WP_072717822.1">
    <property type="nucleotide sequence ID" value="NZ_LN889782.1"/>
</dbReference>
<dbReference type="PROSITE" id="PS50005">
    <property type="entry name" value="TPR"/>
    <property type="match status" value="6"/>
</dbReference>
<organism evidence="4 5">
    <name type="scientific">Planktothrix tepida PCC 9214</name>
    <dbReference type="NCBI Taxonomy" id="671072"/>
    <lineage>
        <taxon>Bacteria</taxon>
        <taxon>Bacillati</taxon>
        <taxon>Cyanobacteriota</taxon>
        <taxon>Cyanophyceae</taxon>
        <taxon>Oscillatoriophycideae</taxon>
        <taxon>Oscillatoriales</taxon>
        <taxon>Microcoleaceae</taxon>
        <taxon>Planktothrix</taxon>
    </lineage>
</organism>
<dbReference type="InterPro" id="IPR009003">
    <property type="entry name" value="Peptidase_S1_PA"/>
</dbReference>
<reference evidence="5" key="1">
    <citation type="submission" date="2015-10" db="EMBL/GenBank/DDBJ databases">
        <authorList>
            <person name="Regsiter A."/>
            <person name="william w."/>
        </authorList>
    </citation>
    <scope>NUCLEOTIDE SEQUENCE [LARGE SCALE GENOMIC DNA]</scope>
</reference>
<feature type="repeat" description="TPR" evidence="3">
    <location>
        <begin position="280"/>
        <end position="313"/>
    </location>
</feature>
<evidence type="ECO:0000313" key="4">
    <source>
        <dbReference type="EMBL" id="CUR30867.1"/>
    </source>
</evidence>
<feature type="repeat" description="TPR" evidence="3">
    <location>
        <begin position="417"/>
        <end position="450"/>
    </location>
</feature>
<dbReference type="EMBL" id="CZDF01000132">
    <property type="protein sequence ID" value="CUR30867.1"/>
    <property type="molecule type" value="Genomic_DNA"/>
</dbReference>
<keyword evidence="5" id="KW-1185">Reference proteome</keyword>
<dbReference type="OrthoDB" id="453397at2"/>
<keyword evidence="2 3" id="KW-0802">TPR repeat</keyword>